<dbReference type="RefSeq" id="WP_083682858.1">
    <property type="nucleotide sequence ID" value="NZ_CP016076.1"/>
</dbReference>
<dbReference type="Gene3D" id="3.60.60.10">
    <property type="entry name" value="Penicillin V Acylase, Chain A"/>
    <property type="match status" value="1"/>
</dbReference>
<protein>
    <submittedName>
        <fullName evidence="2">Acyl-coenzyme A:6-aminopenicillanic acid acyl-transferase</fullName>
    </submittedName>
</protein>
<feature type="domain" description="Peptidase C45 hydrolase" evidence="1">
    <location>
        <begin position="169"/>
        <end position="364"/>
    </location>
</feature>
<dbReference type="SUPFAM" id="SSF56235">
    <property type="entry name" value="N-terminal nucleophile aminohydrolases (Ntn hydrolases)"/>
    <property type="match status" value="1"/>
</dbReference>
<dbReference type="AlphaFoldDB" id="A0AAC9PQ23"/>
<keyword evidence="3" id="KW-1185">Reference proteome</keyword>
<dbReference type="Proteomes" id="UP000185511">
    <property type="component" value="Chromosome"/>
</dbReference>
<dbReference type="Pfam" id="PF03417">
    <property type="entry name" value="AAT"/>
    <property type="match status" value="1"/>
</dbReference>
<name>A0AAC9PQ23_9PSEU</name>
<reference evidence="3" key="1">
    <citation type="submission" date="2016-06" db="EMBL/GenBank/DDBJ databases">
        <title>Complete genome sequence of Actinoalloteichus fjordicus DSM 46855 (=ADI127-17), type strain of the new species Actinoalloteichus fjordicus.</title>
        <authorList>
            <person name="Ruckert C."/>
            <person name="Nouioui I."/>
            <person name="Willmese J."/>
            <person name="van Wezel G."/>
            <person name="Klenk H.-P."/>
            <person name="Kalinowski J."/>
            <person name="Zotchev S.B."/>
        </authorList>
    </citation>
    <scope>NUCLEOTIDE SEQUENCE [LARGE SCALE GENOMIC DNA]</scope>
    <source>
        <strain evidence="3">ADI127-7</strain>
    </source>
</reference>
<evidence type="ECO:0000313" key="2">
    <source>
        <dbReference type="EMBL" id="APU12502.1"/>
    </source>
</evidence>
<sequence length="390" mass="42334">MDELVYRSTDARLTVRHVRLSGTNEQIGESLGDIARSRYGVSAQDLLLPEELVASRREWASRHYPELLVRGAGIARSFGLDPSDPRVDALGVGYNVQLPVPPQVMGCSVVATPTTDAGLVVQRNFDFGFLSLPEMILGPGAPEAPAMLSEPYLMEVHPTDGGMSALFMCAFDLCNGVIDGINEAGLVVSMMQLIDQTSPVFAPPAVGPGLNEFEVLRFILDRCRTVQDAQRVFEEQQPYLSWLPCHYVIADAGGAVMLAEPGDDNVMQIRMARGEPMCSTNHSLLRPLPDSAQNDPEVRGSLDRLNLMETDLIVEPAGSFTSEHLASVAEKVAVSTLRPEDGSVLGGTLWSSSYRPEERTLSIRYWSGPGEPGGCPDFSPEMHFELASAT</sequence>
<evidence type="ECO:0000313" key="3">
    <source>
        <dbReference type="Proteomes" id="UP000185511"/>
    </source>
</evidence>
<proteinExistence type="predicted"/>
<dbReference type="EMBL" id="CP016076">
    <property type="protein sequence ID" value="APU12502.1"/>
    <property type="molecule type" value="Genomic_DNA"/>
</dbReference>
<dbReference type="NCBIfam" id="NF040521">
    <property type="entry name" value="C45_proenzyme"/>
    <property type="match status" value="1"/>
</dbReference>
<organism evidence="2 3">
    <name type="scientific">Actinoalloteichus fjordicus</name>
    <dbReference type="NCBI Taxonomy" id="1612552"/>
    <lineage>
        <taxon>Bacteria</taxon>
        <taxon>Bacillati</taxon>
        <taxon>Actinomycetota</taxon>
        <taxon>Actinomycetes</taxon>
        <taxon>Pseudonocardiales</taxon>
        <taxon>Pseudonocardiaceae</taxon>
        <taxon>Actinoalloteichus</taxon>
    </lineage>
</organism>
<evidence type="ECO:0000259" key="1">
    <source>
        <dbReference type="Pfam" id="PF03417"/>
    </source>
</evidence>
<accession>A0AAC9PQ23</accession>
<dbReference type="InterPro" id="IPR047794">
    <property type="entry name" value="C45_proenzyme-like"/>
</dbReference>
<dbReference type="KEGG" id="acad:UA74_02075"/>
<dbReference type="InterPro" id="IPR005079">
    <property type="entry name" value="Peptidase_C45_hydrolase"/>
</dbReference>
<gene>
    <name evidence="2" type="ORF">UA74_02075</name>
</gene>
<dbReference type="InterPro" id="IPR029055">
    <property type="entry name" value="Ntn_hydrolases_N"/>
</dbReference>